<evidence type="ECO:0000256" key="2">
    <source>
        <dbReference type="ARBA" id="ARBA00022448"/>
    </source>
</evidence>
<name>A0A1A9I7B7_9BACT</name>
<dbReference type="Gene3D" id="2.60.40.1120">
    <property type="entry name" value="Carboxypeptidase-like, regulatory domain"/>
    <property type="match status" value="1"/>
</dbReference>
<feature type="domain" description="TonB-dependent receptor plug" evidence="9">
    <location>
        <begin position="123"/>
        <end position="211"/>
    </location>
</feature>
<evidence type="ECO:0000313" key="10">
    <source>
        <dbReference type="EMBL" id="ANH83235.1"/>
    </source>
</evidence>
<dbReference type="Gene3D" id="2.170.130.10">
    <property type="entry name" value="TonB-dependent receptor, plug domain"/>
    <property type="match status" value="1"/>
</dbReference>
<protein>
    <recommendedName>
        <fullName evidence="9">TonB-dependent receptor plug domain-containing protein</fullName>
    </recommendedName>
</protein>
<comment type="subcellular location">
    <subcellularLocation>
        <location evidence="1 8">Cell outer membrane</location>
        <topology evidence="1 8">Multi-pass membrane protein</topology>
    </subcellularLocation>
</comment>
<evidence type="ECO:0000313" key="11">
    <source>
        <dbReference type="Proteomes" id="UP000077667"/>
    </source>
</evidence>
<comment type="similarity">
    <text evidence="8">Belongs to the TonB-dependent receptor family.</text>
</comment>
<keyword evidence="6 8" id="KW-0472">Membrane</keyword>
<dbReference type="InterPro" id="IPR037066">
    <property type="entry name" value="Plug_dom_sf"/>
</dbReference>
<accession>A0A1A9I7B7</accession>
<dbReference type="GO" id="GO:0015344">
    <property type="term" value="F:siderophore uptake transmembrane transporter activity"/>
    <property type="evidence" value="ECO:0007669"/>
    <property type="project" value="TreeGrafter"/>
</dbReference>
<evidence type="ECO:0000259" key="9">
    <source>
        <dbReference type="Pfam" id="PF07715"/>
    </source>
</evidence>
<organism evidence="10 11">
    <name type="scientific">Niabella ginsenosidivorans</name>
    <dbReference type="NCBI Taxonomy" id="1176587"/>
    <lineage>
        <taxon>Bacteria</taxon>
        <taxon>Pseudomonadati</taxon>
        <taxon>Bacteroidota</taxon>
        <taxon>Chitinophagia</taxon>
        <taxon>Chitinophagales</taxon>
        <taxon>Chitinophagaceae</taxon>
        <taxon>Niabella</taxon>
    </lineage>
</organism>
<dbReference type="GO" id="GO:0044718">
    <property type="term" value="P:siderophore transmembrane transport"/>
    <property type="evidence" value="ECO:0007669"/>
    <property type="project" value="TreeGrafter"/>
</dbReference>
<dbReference type="GO" id="GO:0009279">
    <property type="term" value="C:cell outer membrane"/>
    <property type="evidence" value="ECO:0007669"/>
    <property type="project" value="UniProtKB-SubCell"/>
</dbReference>
<evidence type="ECO:0000256" key="6">
    <source>
        <dbReference type="ARBA" id="ARBA00023136"/>
    </source>
</evidence>
<evidence type="ECO:0000256" key="8">
    <source>
        <dbReference type="PROSITE-ProRule" id="PRU01360"/>
    </source>
</evidence>
<dbReference type="Pfam" id="PF07715">
    <property type="entry name" value="Plug"/>
    <property type="match status" value="1"/>
</dbReference>
<reference evidence="10 11" key="1">
    <citation type="submission" date="2016-05" db="EMBL/GenBank/DDBJ databases">
        <title>Niabella ginsenosidivorans BS26 whole genome sequencing.</title>
        <authorList>
            <person name="Im W.T."/>
            <person name="Siddiqi M.Z."/>
        </authorList>
    </citation>
    <scope>NUCLEOTIDE SEQUENCE [LARGE SCALE GENOMIC DNA]</scope>
    <source>
        <strain evidence="10 11">BS26</strain>
    </source>
</reference>
<keyword evidence="4 8" id="KW-0812">Transmembrane</keyword>
<dbReference type="InterPro" id="IPR012910">
    <property type="entry name" value="Plug_dom"/>
</dbReference>
<dbReference type="Pfam" id="PF13715">
    <property type="entry name" value="CarbopepD_reg_2"/>
    <property type="match status" value="1"/>
</dbReference>
<evidence type="ECO:0000256" key="4">
    <source>
        <dbReference type="ARBA" id="ARBA00022692"/>
    </source>
</evidence>
<evidence type="ECO:0000256" key="5">
    <source>
        <dbReference type="ARBA" id="ARBA00022729"/>
    </source>
</evidence>
<dbReference type="EMBL" id="CP015772">
    <property type="protein sequence ID" value="ANH83235.1"/>
    <property type="molecule type" value="Genomic_DNA"/>
</dbReference>
<proteinExistence type="inferred from homology"/>
<dbReference type="SUPFAM" id="SSF56935">
    <property type="entry name" value="Porins"/>
    <property type="match status" value="1"/>
</dbReference>
<keyword evidence="3 8" id="KW-1134">Transmembrane beta strand</keyword>
<dbReference type="Gene3D" id="2.40.170.20">
    <property type="entry name" value="TonB-dependent receptor, beta-barrel domain"/>
    <property type="match status" value="1"/>
</dbReference>
<evidence type="ECO:0000256" key="3">
    <source>
        <dbReference type="ARBA" id="ARBA00022452"/>
    </source>
</evidence>
<gene>
    <name evidence="10" type="ORF">A8C56_21650</name>
</gene>
<evidence type="ECO:0000256" key="1">
    <source>
        <dbReference type="ARBA" id="ARBA00004571"/>
    </source>
</evidence>
<keyword evidence="7 8" id="KW-0998">Cell outer membrane</keyword>
<dbReference type="PANTHER" id="PTHR30069:SF29">
    <property type="entry name" value="HEMOGLOBIN AND HEMOGLOBIN-HAPTOGLOBIN-BINDING PROTEIN 1-RELATED"/>
    <property type="match status" value="1"/>
</dbReference>
<keyword evidence="2 8" id="KW-0813">Transport</keyword>
<dbReference type="KEGG" id="nia:A8C56_21650"/>
<dbReference type="Proteomes" id="UP000077667">
    <property type="component" value="Chromosome"/>
</dbReference>
<dbReference type="InterPro" id="IPR008969">
    <property type="entry name" value="CarboxyPept-like_regulatory"/>
</dbReference>
<dbReference type="PANTHER" id="PTHR30069">
    <property type="entry name" value="TONB-DEPENDENT OUTER MEMBRANE RECEPTOR"/>
    <property type="match status" value="1"/>
</dbReference>
<dbReference type="InterPro" id="IPR036942">
    <property type="entry name" value="Beta-barrel_TonB_sf"/>
</dbReference>
<dbReference type="SUPFAM" id="SSF49464">
    <property type="entry name" value="Carboxypeptidase regulatory domain-like"/>
    <property type="match status" value="1"/>
</dbReference>
<dbReference type="STRING" id="1176587.A8C56_21650"/>
<dbReference type="AlphaFoldDB" id="A0A1A9I7B7"/>
<keyword evidence="5" id="KW-0732">Signal</keyword>
<evidence type="ECO:0000256" key="7">
    <source>
        <dbReference type="ARBA" id="ARBA00023237"/>
    </source>
</evidence>
<keyword evidence="11" id="KW-1185">Reference proteome</keyword>
<dbReference type="InterPro" id="IPR039426">
    <property type="entry name" value="TonB-dep_rcpt-like"/>
</dbReference>
<dbReference type="PROSITE" id="PS52016">
    <property type="entry name" value="TONB_DEPENDENT_REC_3"/>
    <property type="match status" value="1"/>
</dbReference>
<sequence>MFIVLSQLSFSQDARLKGRIITEDKSALPFATIVLDSTDYGATADENGNYAITNIKPGHYRVIVTAVNYLISEKEVDLTNGTPATIDFILAKKGTDLEEVRVTSYHTARQEIKQQTINTLAFKEQPATLVELMNRSSGIRIRQTGGLGSQSNLMLNGFQNRSIKFFKDGIPLDYLGSGFDISLVPVNMLERVEVFKGVLPFYLGADALGGAVNMVSRNNMQDFLNASYEIGSFNTHRVSLNAFHINKAGKLFVGANAFYNYSDNDYKADVQTLDSVTGTKEDYRAKLFHNRFSNVYAEAYAGLRNLSWADELKLSVTAFLINKQLQFGSTMDQPFGAAKARQKAIIPTLNYKKNLWNDRFSVNQFLAYSSLNAETVDTAHGSYDWTGAYTYNPSSVGEITSRGTLSDIDFQNYISRTNLSYKFNTKHQLHFNAVYNKYRRVGEDPYGNKFKNGVDALARPANYDKLIVALGLSSGFLDNRLQNSLAIKWFTYQTRATDADFQGNEVTTKNNKAAWGIAEGIRYTLSRYASLYLSGESALRLPELDELFGDGNLKLSNFNLKPERSLNLSLSYKVSVPEKYTAEVNTFYRHTKDMILLMPYNVLFSQSQNVQNVRGYGLDADGRYFITHWLDVNANFTYQNLRAVNTGYALTEGARLRNTPYFFANAGVNSKFQAVALKEDKLNVYCYYSFVREYYLDYIPKDFEPKGFLGLFGRARLDAHNIIPNQHLVTAGVTYFPEKNRYSIGFQVKNLLDARIYDNFKIQNPGRSFSVKLNYSL</sequence>